<organism evidence="1 2">
    <name type="scientific">Chryseobacterium polytrichastri</name>
    <dbReference type="NCBI Taxonomy" id="1302687"/>
    <lineage>
        <taxon>Bacteria</taxon>
        <taxon>Pseudomonadati</taxon>
        <taxon>Bacteroidota</taxon>
        <taxon>Flavobacteriia</taxon>
        <taxon>Flavobacteriales</taxon>
        <taxon>Weeksellaceae</taxon>
        <taxon>Chryseobacterium group</taxon>
        <taxon>Chryseobacterium</taxon>
    </lineage>
</organism>
<protein>
    <submittedName>
        <fullName evidence="1">Uncharacterized protein</fullName>
    </submittedName>
</protein>
<accession>A0A1M6XQD2</accession>
<dbReference type="Proteomes" id="UP000184364">
    <property type="component" value="Unassembled WGS sequence"/>
</dbReference>
<sequence length="101" mass="11922">MENSIQQKIQGIAEKVFWENKDIKVELNNYFPGNKTISILLSGGRNVINDLQVSYANVFQIERFYDLTKNLISYQKNWKEKVNITSVNDNKFTLKIWFELT</sequence>
<dbReference type="EMBL" id="FRAV01000011">
    <property type="protein sequence ID" value="SHL08146.1"/>
    <property type="molecule type" value="Genomic_DNA"/>
</dbReference>
<keyword evidence="2" id="KW-1185">Reference proteome</keyword>
<dbReference type="RefSeq" id="WP_073292614.1">
    <property type="nucleotide sequence ID" value="NZ_FRAV01000011.1"/>
</dbReference>
<reference evidence="2" key="1">
    <citation type="submission" date="2016-11" db="EMBL/GenBank/DDBJ databases">
        <authorList>
            <person name="Varghese N."/>
            <person name="Submissions S."/>
        </authorList>
    </citation>
    <scope>NUCLEOTIDE SEQUENCE [LARGE SCALE GENOMIC DNA]</scope>
    <source>
        <strain evidence="2">DSM 26899</strain>
    </source>
</reference>
<name>A0A1M6XQD2_9FLAO</name>
<dbReference type="AlphaFoldDB" id="A0A1M6XQD2"/>
<evidence type="ECO:0000313" key="2">
    <source>
        <dbReference type="Proteomes" id="UP000184364"/>
    </source>
</evidence>
<proteinExistence type="predicted"/>
<gene>
    <name evidence="1" type="ORF">SAMN05444267_101186</name>
</gene>
<evidence type="ECO:0000313" key="1">
    <source>
        <dbReference type="EMBL" id="SHL08146.1"/>
    </source>
</evidence>